<dbReference type="EMBL" id="CP002590">
    <property type="protein sequence ID" value="AEA12782.1"/>
    <property type="molecule type" value="Genomic_DNA"/>
</dbReference>
<dbReference type="PROSITE" id="PS00211">
    <property type="entry name" value="ABC_TRANSPORTER_1"/>
    <property type="match status" value="1"/>
</dbReference>
<evidence type="ECO:0000256" key="2">
    <source>
        <dbReference type="ARBA" id="ARBA00022741"/>
    </source>
</evidence>
<evidence type="ECO:0000256" key="1">
    <source>
        <dbReference type="ARBA" id="ARBA00022448"/>
    </source>
</evidence>
<feature type="domain" description="ABC transporter" evidence="4">
    <location>
        <begin position="2"/>
        <end position="253"/>
    </location>
</feature>
<evidence type="ECO:0000313" key="5">
    <source>
        <dbReference type="EMBL" id="AEA12782.1"/>
    </source>
</evidence>
<dbReference type="PROSITE" id="PS50893">
    <property type="entry name" value="ABC_TRANSPORTER_2"/>
    <property type="match status" value="1"/>
</dbReference>
<keyword evidence="2" id="KW-0547">Nucleotide-binding</keyword>
<dbReference type="AlphaFoldDB" id="F2L0W7"/>
<keyword evidence="6" id="KW-1185">Reference proteome</keyword>
<sequence>MLATKDLRAYYFTRRGIVRAVDGVDIEVGVNRVLGVVGESGSGKSTLGMALTALVRPPLRVQGSVLYKGKDIYSMPPEELRVIRGVGLSIIPQFAMDALNPTVRVRDLIRDLIDSHRDSVKYHPEDLFRKAQERALQIGLPKWVLDRYPVELSGGMRQRVTILLSTLLDPEVLVADEPTSALDVVIQRLVIQYLQDLFKEGAIKSMVFITHDIATAYQLATDMAVMYAGQIVESGPAEKVVREPSHPYTKGLMSALVEPGMNIRKVKLEGLAGEPPDLVNPPKGCRFYPRCRYRMDICKEEDPPEVDIGGVRVKCWLYAGKKEAGVRP</sequence>
<dbReference type="CDD" id="cd03257">
    <property type="entry name" value="ABC_NikE_OppD_transporters"/>
    <property type="match status" value="1"/>
</dbReference>
<dbReference type="InterPro" id="IPR027417">
    <property type="entry name" value="P-loop_NTPase"/>
</dbReference>
<organism evidence="5 6">
    <name type="scientific">Thermoproteus uzoniensis (strain 768-20)</name>
    <dbReference type="NCBI Taxonomy" id="999630"/>
    <lineage>
        <taxon>Archaea</taxon>
        <taxon>Thermoproteota</taxon>
        <taxon>Thermoprotei</taxon>
        <taxon>Thermoproteales</taxon>
        <taxon>Thermoproteaceae</taxon>
        <taxon>Thermoproteus</taxon>
    </lineage>
</organism>
<dbReference type="eggNOG" id="arCOG00181">
    <property type="taxonomic scope" value="Archaea"/>
</dbReference>
<dbReference type="GO" id="GO:0016887">
    <property type="term" value="F:ATP hydrolysis activity"/>
    <property type="evidence" value="ECO:0007669"/>
    <property type="project" value="InterPro"/>
</dbReference>
<dbReference type="SMART" id="SM00382">
    <property type="entry name" value="AAA"/>
    <property type="match status" value="1"/>
</dbReference>
<name>F2L0W7_THEU7</name>
<dbReference type="Gene3D" id="3.40.50.300">
    <property type="entry name" value="P-loop containing nucleotide triphosphate hydrolases"/>
    <property type="match status" value="1"/>
</dbReference>
<evidence type="ECO:0000313" key="6">
    <source>
        <dbReference type="Proteomes" id="UP000008138"/>
    </source>
</evidence>
<protein>
    <submittedName>
        <fullName evidence="5">Oligopeptide transport atp-binding protein appf</fullName>
    </submittedName>
</protein>
<keyword evidence="3 5" id="KW-0067">ATP-binding</keyword>
<dbReference type="KEGG" id="tuz:TUZN_1306"/>
<dbReference type="NCBIfam" id="TIGR01727">
    <property type="entry name" value="oligo_HPY"/>
    <property type="match status" value="1"/>
</dbReference>
<proteinExistence type="predicted"/>
<dbReference type="Pfam" id="PF08352">
    <property type="entry name" value="oligo_HPY"/>
    <property type="match status" value="1"/>
</dbReference>
<gene>
    <name evidence="5" type="ordered locus">TUZN_1306</name>
</gene>
<dbReference type="OrthoDB" id="18209at2157"/>
<dbReference type="GO" id="GO:0015833">
    <property type="term" value="P:peptide transport"/>
    <property type="evidence" value="ECO:0007669"/>
    <property type="project" value="InterPro"/>
</dbReference>
<dbReference type="GeneID" id="10360833"/>
<keyword evidence="1" id="KW-0813">Transport</keyword>
<dbReference type="InterPro" id="IPR003439">
    <property type="entry name" value="ABC_transporter-like_ATP-bd"/>
</dbReference>
<dbReference type="STRING" id="999630.TUZN_1306"/>
<dbReference type="InterPro" id="IPR013563">
    <property type="entry name" value="Oligopep_ABC_C"/>
</dbReference>
<accession>F2L0W7</accession>
<dbReference type="InterPro" id="IPR017871">
    <property type="entry name" value="ABC_transporter-like_CS"/>
</dbReference>
<dbReference type="PANTHER" id="PTHR43067:SF3">
    <property type="entry name" value="MALTOSE ABC TRANSPORTER, ATP-BINDING PROTEIN"/>
    <property type="match status" value="1"/>
</dbReference>
<evidence type="ECO:0000259" key="4">
    <source>
        <dbReference type="PROSITE" id="PS50893"/>
    </source>
</evidence>
<dbReference type="Pfam" id="PF00005">
    <property type="entry name" value="ABC_tran"/>
    <property type="match status" value="1"/>
</dbReference>
<dbReference type="Proteomes" id="UP000008138">
    <property type="component" value="Chromosome"/>
</dbReference>
<dbReference type="GO" id="GO:0005524">
    <property type="term" value="F:ATP binding"/>
    <property type="evidence" value="ECO:0007669"/>
    <property type="project" value="UniProtKB-KW"/>
</dbReference>
<dbReference type="InterPro" id="IPR003593">
    <property type="entry name" value="AAA+_ATPase"/>
</dbReference>
<evidence type="ECO:0000256" key="3">
    <source>
        <dbReference type="ARBA" id="ARBA00022840"/>
    </source>
</evidence>
<dbReference type="HOGENOM" id="CLU_000604_1_23_2"/>
<dbReference type="PANTHER" id="PTHR43067">
    <property type="entry name" value="OLIGOPEPTIDE/DIPEPTIDE ABC TRANSPORTER, ATPASE SUBUNIT"/>
    <property type="match status" value="1"/>
</dbReference>
<reference key="2">
    <citation type="submission" date="2011-03" db="EMBL/GenBank/DDBJ databases">
        <title>Complete genome sequence of the thermoacidophilic crenarchaeon Thermoproteus uzoniensis 768-20.</title>
        <authorList>
            <person name="Mardanov A.V."/>
            <person name="Gumerov V.M."/>
            <person name="Beletsky A.V."/>
            <person name="Prokofeva M.I."/>
            <person name="Bonch-Osmolovskaya E.A."/>
            <person name="Ravin N.V."/>
            <person name="Skryabin K.G."/>
        </authorList>
    </citation>
    <scope>NUCLEOTIDE SEQUENCE</scope>
    <source>
        <strain>768-20</strain>
    </source>
</reference>
<dbReference type="RefSeq" id="WP_013680118.1">
    <property type="nucleotide sequence ID" value="NC_015315.1"/>
</dbReference>
<dbReference type="SUPFAM" id="SSF52540">
    <property type="entry name" value="P-loop containing nucleoside triphosphate hydrolases"/>
    <property type="match status" value="1"/>
</dbReference>
<reference evidence="5 6" key="1">
    <citation type="journal article" date="2011" name="J. Bacteriol.">
        <title>Complete genome sequence of the thermoacidophilic crenarchaeon Thermoproteus uzoniensis 768-20.</title>
        <authorList>
            <person name="Mardanov A.V."/>
            <person name="Gumerov V.M."/>
            <person name="Beletsky A.V."/>
            <person name="Prokofeva M.I."/>
            <person name="Bonch-Osmolovskaya E.A."/>
            <person name="Ravin N.V."/>
            <person name="Skryabin K.G."/>
        </authorList>
    </citation>
    <scope>NUCLEOTIDE SEQUENCE [LARGE SCALE GENOMIC DNA]</scope>
    <source>
        <strain evidence="5 6">768-20</strain>
    </source>
</reference>